<dbReference type="PANTHER" id="PTHR10792:SF1">
    <property type="entry name" value="RIBOSOMAL PROTEIN L24"/>
    <property type="match status" value="1"/>
</dbReference>
<dbReference type="InterPro" id="IPR056366">
    <property type="entry name" value="Ribosomal_eL24"/>
</dbReference>
<dbReference type="SUPFAM" id="SSF57716">
    <property type="entry name" value="Glucocorticoid receptor-like (DNA-binding domain)"/>
    <property type="match status" value="1"/>
</dbReference>
<feature type="compositionally biased region" description="Basic residues" evidence="4">
    <location>
        <begin position="157"/>
        <end position="167"/>
    </location>
</feature>
<dbReference type="FunFam" id="2.30.170.20:FF:000003">
    <property type="entry name" value="60S ribosomal protein L24"/>
    <property type="match status" value="1"/>
</dbReference>
<dbReference type="Pfam" id="PF01246">
    <property type="entry name" value="Ribosomal_L24e"/>
    <property type="match status" value="1"/>
</dbReference>
<keyword evidence="3" id="KW-0687">Ribonucleoprotein</keyword>
<dbReference type="CDD" id="cd00472">
    <property type="entry name" value="Ribosomal_L24e_L24"/>
    <property type="match status" value="1"/>
</dbReference>
<dbReference type="GO" id="GO:0003735">
    <property type="term" value="F:structural constituent of ribosome"/>
    <property type="evidence" value="ECO:0007669"/>
    <property type="project" value="InterPro"/>
</dbReference>
<dbReference type="VEuPathDB" id="FungiDB:H257_14577"/>
<dbReference type="PANTHER" id="PTHR10792">
    <property type="entry name" value="60S RIBOSOMAL PROTEIN L24"/>
    <property type="match status" value="1"/>
</dbReference>
<dbReference type="Gene3D" id="6.10.250.1270">
    <property type="match status" value="1"/>
</dbReference>
<dbReference type="InterPro" id="IPR038630">
    <property type="entry name" value="L24e/L24_sf"/>
</dbReference>
<protein>
    <recommendedName>
        <fullName evidence="5">Large ribosomal subunit protein eL24-related N-terminal domain-containing protein</fullName>
    </recommendedName>
</protein>
<dbReference type="Gene3D" id="2.30.170.20">
    <property type="entry name" value="Ribosomal protein L24e"/>
    <property type="match status" value="1"/>
</dbReference>
<reference evidence="6 7" key="1">
    <citation type="submission" date="2019-06" db="EMBL/GenBank/DDBJ databases">
        <title>Genomics analysis of Aphanomyces spp. identifies a new class of oomycete effector associated with host adaptation.</title>
        <authorList>
            <person name="Gaulin E."/>
        </authorList>
    </citation>
    <scope>NUCLEOTIDE SEQUENCE [LARGE SCALE GENOMIC DNA]</scope>
    <source>
        <strain evidence="6 7">E</strain>
    </source>
</reference>
<evidence type="ECO:0000259" key="5">
    <source>
        <dbReference type="Pfam" id="PF01246"/>
    </source>
</evidence>
<dbReference type="GO" id="GO:0003729">
    <property type="term" value="F:mRNA binding"/>
    <property type="evidence" value="ECO:0007669"/>
    <property type="project" value="TreeGrafter"/>
</dbReference>
<dbReference type="GO" id="GO:0022625">
    <property type="term" value="C:cytosolic large ribosomal subunit"/>
    <property type="evidence" value="ECO:0007669"/>
    <property type="project" value="TreeGrafter"/>
</dbReference>
<evidence type="ECO:0000256" key="4">
    <source>
        <dbReference type="SAM" id="MobiDB-lite"/>
    </source>
</evidence>
<evidence type="ECO:0000313" key="7">
    <source>
        <dbReference type="Proteomes" id="UP000469452"/>
    </source>
</evidence>
<evidence type="ECO:0000256" key="2">
    <source>
        <dbReference type="ARBA" id="ARBA00022980"/>
    </source>
</evidence>
<keyword evidence="2" id="KW-0689">Ribosomal protein</keyword>
<organism evidence="6 7">
    <name type="scientific">Aphanomyces astaci</name>
    <name type="common">Crayfish plague agent</name>
    <dbReference type="NCBI Taxonomy" id="112090"/>
    <lineage>
        <taxon>Eukaryota</taxon>
        <taxon>Sar</taxon>
        <taxon>Stramenopiles</taxon>
        <taxon>Oomycota</taxon>
        <taxon>Saprolegniomycetes</taxon>
        <taxon>Saprolegniales</taxon>
        <taxon>Verrucalvaceae</taxon>
        <taxon>Aphanomyces</taxon>
    </lineage>
</organism>
<feature type="region of interest" description="Disordered" evidence="4">
    <location>
        <begin position="126"/>
        <end position="167"/>
    </location>
</feature>
<evidence type="ECO:0000313" key="6">
    <source>
        <dbReference type="EMBL" id="KAF0709115.1"/>
    </source>
</evidence>
<name>A0A6A4ZCW8_APHAT</name>
<dbReference type="GO" id="GO:0002181">
    <property type="term" value="P:cytoplasmic translation"/>
    <property type="evidence" value="ECO:0007669"/>
    <property type="project" value="TreeGrafter"/>
</dbReference>
<dbReference type="EMBL" id="VJMI01018867">
    <property type="protein sequence ID" value="KAF0709115.1"/>
    <property type="molecule type" value="Genomic_DNA"/>
</dbReference>
<comment type="similarity">
    <text evidence="1">Belongs to the eukaryotic ribosomal protein eL24 family.</text>
</comment>
<dbReference type="Proteomes" id="UP000469452">
    <property type="component" value="Unassembled WGS sequence"/>
</dbReference>
<gene>
    <name evidence="6" type="ORF">AaE_012972</name>
</gene>
<dbReference type="AlphaFoldDB" id="A0A6A4ZCW8"/>
<proteinExistence type="inferred from homology"/>
<evidence type="ECO:0000256" key="3">
    <source>
        <dbReference type="ARBA" id="ARBA00023274"/>
    </source>
</evidence>
<accession>A0A6A4ZCW8</accession>
<comment type="caution">
    <text evidence="6">The sequence shown here is derived from an EMBL/GenBank/DDBJ whole genome shotgun (WGS) entry which is preliminary data.</text>
</comment>
<sequence>MISRTETCAFSESRIYPGHGIRLVRKDGNAYTLLNSKCKSLFLQRKKPAKIHWTLSWRRMNKKLRVRASPWPHVVEESTRRRARKTTKIQRAIVGVSVDELKKKRNQKPQLRAAARDAALKYACAPTSEAKDQAKTKKVAAPAGQKKQVIKNAGPKGGKKTGNRGAL</sequence>
<evidence type="ECO:0000256" key="1">
    <source>
        <dbReference type="ARBA" id="ARBA00005647"/>
    </source>
</evidence>
<dbReference type="InterPro" id="IPR000988">
    <property type="entry name" value="Ribosomal_eL24-rel_N"/>
</dbReference>
<feature type="domain" description="Large ribosomal subunit protein eL24-related N-terminal" evidence="5">
    <location>
        <begin position="4"/>
        <end position="64"/>
    </location>
</feature>